<reference evidence="1 2" key="1">
    <citation type="submission" date="2017-09" db="EMBL/GenBank/DDBJ databases">
        <title>Large-scale bioinformatics analysis of Bacillus genomes uncovers conserved roles of natural products in bacterial physiology.</title>
        <authorList>
            <consortium name="Agbiome Team Llc"/>
            <person name="Bleich R.M."/>
            <person name="Grubbs K.J."/>
            <person name="Santa Maria K.C."/>
            <person name="Allen S.E."/>
            <person name="Farag S."/>
            <person name="Shank E.A."/>
            <person name="Bowers A."/>
        </authorList>
    </citation>
    <scope>NUCLEOTIDE SEQUENCE [LARGE SCALE GENOMIC DNA]</scope>
    <source>
        <strain evidence="1 2">AFS095574</strain>
    </source>
</reference>
<organism evidence="1 2">
    <name type="scientific">Bacillus anthracis</name>
    <name type="common">anthrax bacterium</name>
    <dbReference type="NCBI Taxonomy" id="1392"/>
    <lineage>
        <taxon>Bacteria</taxon>
        <taxon>Bacillati</taxon>
        <taxon>Bacillota</taxon>
        <taxon>Bacilli</taxon>
        <taxon>Bacillales</taxon>
        <taxon>Bacillaceae</taxon>
        <taxon>Bacillus</taxon>
        <taxon>Bacillus cereus group</taxon>
    </lineage>
</organism>
<dbReference type="AlphaFoldDB" id="A0A2A7D1S2"/>
<name>A0A2A7D1S2_BACAN</name>
<evidence type="ECO:0000313" key="2">
    <source>
        <dbReference type="Proteomes" id="UP000220192"/>
    </source>
</evidence>
<protein>
    <recommendedName>
        <fullName evidence="3">DUF4062 domain-containing protein</fullName>
    </recommendedName>
</protein>
<evidence type="ECO:0000313" key="1">
    <source>
        <dbReference type="EMBL" id="PDZ13946.1"/>
    </source>
</evidence>
<dbReference type="RefSeq" id="WP_097842018.1">
    <property type="nucleotide sequence ID" value="NZ_NVLX01000034.1"/>
</dbReference>
<comment type="caution">
    <text evidence="1">The sequence shown here is derived from an EMBL/GenBank/DDBJ whole genome shotgun (WGS) entry which is preliminary data.</text>
</comment>
<dbReference type="EMBL" id="NVLX01000034">
    <property type="protein sequence ID" value="PDZ13946.1"/>
    <property type="molecule type" value="Genomic_DNA"/>
</dbReference>
<dbReference type="Proteomes" id="UP000220192">
    <property type="component" value="Unassembled WGS sequence"/>
</dbReference>
<sequence>MAFDAKVLQVLIASPSDVAQERDIIPKVIYDWNAVNSEHEKIVLLPVKWETHSSPQYRGNDTQEILNEQFVRNSDILIGAMWTKLGTPTLKTESGTVEEIEEFIHSNKPIKLYFSSQSLPNDVNIDELQRLRAFKKTYQSQGIYGEYSSIDEFRHLLFHDLTREVHKYKAQTLSEEKKIIEHPILSIDASDEKKN</sequence>
<proteinExistence type="predicted"/>
<evidence type="ECO:0008006" key="3">
    <source>
        <dbReference type="Google" id="ProtNLM"/>
    </source>
</evidence>
<accession>A0A2A7D1S2</accession>
<gene>
    <name evidence="1" type="ORF">CON16_27430</name>
</gene>